<dbReference type="GO" id="GO:0016491">
    <property type="term" value="F:oxidoreductase activity"/>
    <property type="evidence" value="ECO:0007669"/>
    <property type="project" value="UniProtKB-KW"/>
</dbReference>
<dbReference type="PANTHER" id="PTHR43157">
    <property type="entry name" value="PHOSPHATIDYLINOSITOL-GLYCAN BIOSYNTHESIS CLASS F PROTEIN-RELATED"/>
    <property type="match status" value="1"/>
</dbReference>
<dbReference type="InterPro" id="IPR036291">
    <property type="entry name" value="NAD(P)-bd_dom_sf"/>
</dbReference>
<dbReference type="STRING" id="554065.E1ZTY7"/>
<evidence type="ECO:0000256" key="1">
    <source>
        <dbReference type="ARBA" id="ARBA00023002"/>
    </source>
</evidence>
<dbReference type="RefSeq" id="XP_005842834.1">
    <property type="nucleotide sequence ID" value="XM_005842772.1"/>
</dbReference>
<dbReference type="GeneID" id="17350155"/>
<dbReference type="Gene3D" id="3.40.50.720">
    <property type="entry name" value="NAD(P)-binding Rossmann-like Domain"/>
    <property type="match status" value="1"/>
</dbReference>
<gene>
    <name evidence="2" type="ORF">CHLNCDRAFT_10993</name>
</gene>
<dbReference type="OMA" id="WWQYARS"/>
<dbReference type="Proteomes" id="UP000008141">
    <property type="component" value="Unassembled WGS sequence"/>
</dbReference>
<accession>E1ZTY7</accession>
<name>E1ZTY7_CHLVA</name>
<dbReference type="PANTHER" id="PTHR43157:SF31">
    <property type="entry name" value="PHOSPHATIDYLINOSITOL-GLYCAN BIOSYNTHESIS CLASS F PROTEIN"/>
    <property type="match status" value="1"/>
</dbReference>
<dbReference type="SUPFAM" id="SSF51735">
    <property type="entry name" value="NAD(P)-binding Rossmann-fold domains"/>
    <property type="match status" value="1"/>
</dbReference>
<dbReference type="KEGG" id="cvr:CHLNCDRAFT_10993"/>
<dbReference type="PRINTS" id="PR00081">
    <property type="entry name" value="GDHRDH"/>
</dbReference>
<dbReference type="InterPro" id="IPR002347">
    <property type="entry name" value="SDR_fam"/>
</dbReference>
<dbReference type="InParanoid" id="E1ZTY7"/>
<proteinExistence type="predicted"/>
<dbReference type="OrthoDB" id="191139at2759"/>
<sequence>RIDRTSVVSGANNGIGLEVAAGLRGAGHHVIMACRSLQRCEAAKASLDARRLPGSCECRLLDLDDYVSIRHFAAELQASAPSTELACLVNNAGVMGLPPGPDGSCSHWRPNHLGPYLLTRLLLPLMAPGGRVVTVASEAHHRGSLRIARDERTGRRQLDSSGSGSWYAHYACSKLCNVLMTAELSRRLQQRHSTVTCSSVSPGRVNTGIFGNVPGALQSPLRWLAASCFQTAAQGASTPLYAALSPELEGRHELYLHALQPRRASAAARDPALAAELWQLSGEQVGLA</sequence>
<dbReference type="AlphaFoldDB" id="E1ZTY7"/>
<keyword evidence="3" id="KW-1185">Reference proteome</keyword>
<evidence type="ECO:0000313" key="2">
    <source>
        <dbReference type="EMBL" id="EFN50722.1"/>
    </source>
</evidence>
<dbReference type="Pfam" id="PF00106">
    <property type="entry name" value="adh_short"/>
    <property type="match status" value="1"/>
</dbReference>
<dbReference type="EMBL" id="GL433876">
    <property type="protein sequence ID" value="EFN50722.1"/>
    <property type="molecule type" value="Genomic_DNA"/>
</dbReference>
<feature type="non-terminal residue" evidence="2">
    <location>
        <position position="288"/>
    </location>
</feature>
<organism evidence="3">
    <name type="scientific">Chlorella variabilis</name>
    <name type="common">Green alga</name>
    <dbReference type="NCBI Taxonomy" id="554065"/>
    <lineage>
        <taxon>Eukaryota</taxon>
        <taxon>Viridiplantae</taxon>
        <taxon>Chlorophyta</taxon>
        <taxon>core chlorophytes</taxon>
        <taxon>Trebouxiophyceae</taxon>
        <taxon>Chlorellales</taxon>
        <taxon>Chlorellaceae</taxon>
        <taxon>Chlorella clade</taxon>
        <taxon>Chlorella</taxon>
    </lineage>
</organism>
<protein>
    <submittedName>
        <fullName evidence="2">Uncharacterized protein</fullName>
    </submittedName>
</protein>
<reference evidence="2 3" key="1">
    <citation type="journal article" date="2010" name="Plant Cell">
        <title>The Chlorella variabilis NC64A genome reveals adaptation to photosymbiosis, coevolution with viruses, and cryptic sex.</title>
        <authorList>
            <person name="Blanc G."/>
            <person name="Duncan G."/>
            <person name="Agarkova I."/>
            <person name="Borodovsky M."/>
            <person name="Gurnon J."/>
            <person name="Kuo A."/>
            <person name="Lindquist E."/>
            <person name="Lucas S."/>
            <person name="Pangilinan J."/>
            <person name="Polle J."/>
            <person name="Salamov A."/>
            <person name="Terry A."/>
            <person name="Yamada T."/>
            <person name="Dunigan D.D."/>
            <person name="Grigoriev I.V."/>
            <person name="Claverie J.M."/>
            <person name="Van Etten J.L."/>
        </authorList>
    </citation>
    <scope>NUCLEOTIDE SEQUENCE [LARGE SCALE GENOMIC DNA]</scope>
    <source>
        <strain evidence="2 3">NC64A</strain>
    </source>
</reference>
<dbReference type="eggNOG" id="KOG1208">
    <property type="taxonomic scope" value="Eukaryota"/>
</dbReference>
<keyword evidence="1" id="KW-0560">Oxidoreductase</keyword>
<evidence type="ECO:0000313" key="3">
    <source>
        <dbReference type="Proteomes" id="UP000008141"/>
    </source>
</evidence>
<feature type="non-terminal residue" evidence="2">
    <location>
        <position position="1"/>
    </location>
</feature>